<evidence type="ECO:0008006" key="8">
    <source>
        <dbReference type="Google" id="ProtNLM"/>
    </source>
</evidence>
<evidence type="ECO:0000256" key="1">
    <source>
        <dbReference type="ARBA" id="ARBA00004906"/>
    </source>
</evidence>
<comment type="caution">
    <text evidence="6">The sequence shown here is derived from an EMBL/GenBank/DDBJ whole genome shotgun (WGS) entry which is preliminary data.</text>
</comment>
<evidence type="ECO:0000259" key="4">
    <source>
        <dbReference type="Pfam" id="PF00899"/>
    </source>
</evidence>
<proteinExistence type="inferred from homology"/>
<comment type="pathway">
    <text evidence="1">Protein modification; protein ubiquitination.</text>
</comment>
<dbReference type="Gene3D" id="3.50.50.80">
    <property type="entry name" value="Ubiquitin-activating enzyme E1, inactive adenylation domain, subdomain 1"/>
    <property type="match status" value="1"/>
</dbReference>
<dbReference type="InterPro" id="IPR000011">
    <property type="entry name" value="UBQ/SUMO-activ_enz_E1-like"/>
</dbReference>
<dbReference type="PRINTS" id="PR01849">
    <property type="entry name" value="UBIQUITINACT"/>
</dbReference>
<reference evidence="6" key="1">
    <citation type="submission" date="2021-09" db="EMBL/GenBank/DDBJ databases">
        <authorList>
            <consortium name="AG Swart"/>
            <person name="Singh M."/>
            <person name="Singh A."/>
            <person name="Seah K."/>
            <person name="Emmerich C."/>
        </authorList>
    </citation>
    <scope>NUCLEOTIDE SEQUENCE</scope>
    <source>
        <strain evidence="6">ATCC30299</strain>
    </source>
</reference>
<sequence length="961" mass="110057">MNTDLNRYSRQIITHGLETQQKIFGLKVLISGLRGLGVEVAKNLLMTGVSTITLHDDTKITLNDLSSNFLIKESDIGGNRAEAIITKLSNYHPQAKLAIHKGNLTKEIIWNHDIVFISESDLNTLRNIDNICREISPQVGFVSGEAWGASGHIFVDFGNNFLVREKYEKKSHAFSIANISWSNPCKITLSSNVKKSTLRNGDFVVFKDIEGMDHLNDGKPRKIKKQSYLTFTIDEDTSQYPAYQGYGIVEPFSVETEVSFKSLSESIDFINCEDIARVGWDEERAQQLNLAYIAIRKFQEIHNELPEINNKNHINECLAFAYELKNLSTYTFENVDQDIICKVAKYARCSISPIVSILGGTAAQEIIKFTGKWSPIHQWWHIDFFDVLKPDHENPAFSRYHDTEYMIGKETSTKLSSLNLFLVGAGSVGNEFLKNCALLGISCGDNGHITISDDDSIEWSNLSNHTLFNEFDVGKLKAATIERKTKEINSDIKLDLKNWKVTEKTEEYFNDEFWENQDIVVAAVDSTESRLSVDSKCLWYKRPVIMNRVHGIEVYSKTILPYLTIPYNDHPHKEESIPNEFLIKYSPHSINNCIEWAKLKVINLFINLPREFNEMQSSLIYDEQKQEQFDFLQKISKFSTYDECVLEARKNFHDIINGEINELLAAYPSDSEGFRELHLRRKISPCEFNIDDEEHIEYIINFSNLLAFTVGLDQNHDKNYTRQILCNYDSLAIENDISDPQQKLLNFSSIDNNEGCNLYIDLIHSMSTIRAKMFKINKIHKIETRMKILRTEASIITSTSLIAGIVSIELIKYVQGLGYEGAYDSISNLSSSIMWLIKPTPSTIYGTVPLDENTNSPVCIYNDKFNRWDNINIEGVLNLEDFIKILIEKHDVFPVKLLYKGVEFYNSNLIIEENQLIPVQELIEKLCNVDISLKKSLEIELKGKTLDGKDLITPTIKYKFK</sequence>
<dbReference type="InterPro" id="IPR035985">
    <property type="entry name" value="Ubiquitin-activating_enz"/>
</dbReference>
<dbReference type="GO" id="GO:0006511">
    <property type="term" value="P:ubiquitin-dependent protein catabolic process"/>
    <property type="evidence" value="ECO:0007669"/>
    <property type="project" value="TreeGrafter"/>
</dbReference>
<dbReference type="GO" id="GO:0005634">
    <property type="term" value="C:nucleus"/>
    <property type="evidence" value="ECO:0007669"/>
    <property type="project" value="TreeGrafter"/>
</dbReference>
<name>A0AAU9K6F2_9CILI</name>
<evidence type="ECO:0000256" key="2">
    <source>
        <dbReference type="ARBA" id="ARBA00005673"/>
    </source>
</evidence>
<evidence type="ECO:0000259" key="5">
    <source>
        <dbReference type="Pfam" id="PF10585"/>
    </source>
</evidence>
<comment type="similarity">
    <text evidence="2">Belongs to the ubiquitin-activating E1 family.</text>
</comment>
<dbReference type="Gene3D" id="3.40.50.720">
    <property type="entry name" value="NAD(P)-binding Rossmann-like Domain"/>
    <property type="match status" value="1"/>
</dbReference>
<protein>
    <recommendedName>
        <fullName evidence="8">Ubiquitin-activating enzyme E1</fullName>
    </recommendedName>
</protein>
<dbReference type="EMBL" id="CAJZBQ010000055">
    <property type="protein sequence ID" value="CAG9332767.1"/>
    <property type="molecule type" value="Genomic_DNA"/>
</dbReference>
<dbReference type="PANTHER" id="PTHR10953">
    <property type="entry name" value="UBIQUITIN-ACTIVATING ENZYME E1"/>
    <property type="match status" value="1"/>
</dbReference>
<dbReference type="GO" id="GO:0005737">
    <property type="term" value="C:cytoplasm"/>
    <property type="evidence" value="ECO:0007669"/>
    <property type="project" value="TreeGrafter"/>
</dbReference>
<feature type="domain" description="THIF-type NAD/FAD binding fold" evidence="4">
    <location>
        <begin position="8"/>
        <end position="378"/>
    </location>
</feature>
<evidence type="ECO:0000313" key="7">
    <source>
        <dbReference type="Proteomes" id="UP001162131"/>
    </source>
</evidence>
<dbReference type="Gene3D" id="2.40.30.180">
    <property type="entry name" value="Ubiquitin-activating enzyme E1, FCCH domain"/>
    <property type="match status" value="1"/>
</dbReference>
<dbReference type="Pfam" id="PF10585">
    <property type="entry name" value="UBA_E1_SCCH"/>
    <property type="match status" value="1"/>
</dbReference>
<evidence type="ECO:0000313" key="6">
    <source>
        <dbReference type="EMBL" id="CAG9332767.1"/>
    </source>
</evidence>
<dbReference type="InterPro" id="IPR019572">
    <property type="entry name" value="UBA_E1_SCCH"/>
</dbReference>
<dbReference type="PANTHER" id="PTHR10953:SF4">
    <property type="entry name" value="UBIQUITIN-ACTIVATING ENZYME E1 C-TERMINAL DOMAIN-CONTAINING PROTEIN"/>
    <property type="match status" value="1"/>
</dbReference>
<dbReference type="InterPro" id="IPR045886">
    <property type="entry name" value="ThiF/MoeB/HesA"/>
</dbReference>
<organism evidence="6 7">
    <name type="scientific">Blepharisma stoltei</name>
    <dbReference type="NCBI Taxonomy" id="1481888"/>
    <lineage>
        <taxon>Eukaryota</taxon>
        <taxon>Sar</taxon>
        <taxon>Alveolata</taxon>
        <taxon>Ciliophora</taxon>
        <taxon>Postciliodesmatophora</taxon>
        <taxon>Heterotrichea</taxon>
        <taxon>Heterotrichida</taxon>
        <taxon>Blepharismidae</taxon>
        <taxon>Blepharisma</taxon>
    </lineage>
</organism>
<dbReference type="GO" id="GO:0006974">
    <property type="term" value="P:DNA damage response"/>
    <property type="evidence" value="ECO:0007669"/>
    <property type="project" value="TreeGrafter"/>
</dbReference>
<dbReference type="InterPro" id="IPR042063">
    <property type="entry name" value="Ubi_acti_E1_SCCH"/>
</dbReference>
<dbReference type="Proteomes" id="UP001162131">
    <property type="component" value="Unassembled WGS sequence"/>
</dbReference>
<dbReference type="InterPro" id="IPR042302">
    <property type="entry name" value="E1_FCCH_sf"/>
</dbReference>
<accession>A0AAU9K6F2</accession>
<keyword evidence="7" id="KW-1185">Reference proteome</keyword>
<gene>
    <name evidence="6" type="ORF">BSTOLATCC_MIC57057</name>
</gene>
<dbReference type="GO" id="GO:0004839">
    <property type="term" value="F:ubiquitin activating enzyme activity"/>
    <property type="evidence" value="ECO:0007669"/>
    <property type="project" value="TreeGrafter"/>
</dbReference>
<dbReference type="AlphaFoldDB" id="A0AAU9K6F2"/>
<dbReference type="Pfam" id="PF00899">
    <property type="entry name" value="ThiF"/>
    <property type="match status" value="2"/>
</dbReference>
<feature type="domain" description="THIF-type NAD/FAD binding fold" evidence="4">
    <location>
        <begin position="407"/>
        <end position="820"/>
    </location>
</feature>
<evidence type="ECO:0000256" key="3">
    <source>
        <dbReference type="ARBA" id="ARBA00022598"/>
    </source>
</evidence>
<dbReference type="InterPro" id="IPR042449">
    <property type="entry name" value="Ub-E1_IAD_1"/>
</dbReference>
<dbReference type="Gene3D" id="3.40.50.12550">
    <property type="entry name" value="Ubiquitin-activating enzyme E1, inactive adenylation domain, subdomain 2"/>
    <property type="match status" value="1"/>
</dbReference>
<dbReference type="Gene3D" id="1.10.10.2660">
    <property type="entry name" value="Ubiquitin-activating enzyme E1, SCCH domain"/>
    <property type="match status" value="1"/>
</dbReference>
<feature type="domain" description="Ubiquitin-activating enzyme SCCH" evidence="5">
    <location>
        <begin position="587"/>
        <end position="729"/>
    </location>
</feature>
<dbReference type="InterPro" id="IPR000594">
    <property type="entry name" value="ThiF_NAD_FAD-bd"/>
</dbReference>
<dbReference type="SUPFAM" id="SSF69572">
    <property type="entry name" value="Activating enzymes of the ubiquitin-like proteins"/>
    <property type="match status" value="2"/>
</dbReference>
<keyword evidence="3" id="KW-0436">Ligase</keyword>